<comment type="caution">
    <text evidence="7">The sequence shown here is derived from an EMBL/GenBank/DDBJ whole genome shotgun (WGS) entry which is preliminary data.</text>
</comment>
<comment type="subcellular location">
    <subcellularLocation>
        <location evidence="1">Membrane</location>
        <topology evidence="1">Multi-pass membrane protein</topology>
    </subcellularLocation>
</comment>
<evidence type="ECO:0000256" key="5">
    <source>
        <dbReference type="SAM" id="Phobius"/>
    </source>
</evidence>
<dbReference type="AlphaFoldDB" id="A0A9W7CX25"/>
<dbReference type="Proteomes" id="UP001165121">
    <property type="component" value="Unassembled WGS sequence"/>
</dbReference>
<evidence type="ECO:0000256" key="3">
    <source>
        <dbReference type="ARBA" id="ARBA00022989"/>
    </source>
</evidence>
<evidence type="ECO:0000313" key="7">
    <source>
        <dbReference type="EMBL" id="GMF41997.1"/>
    </source>
</evidence>
<sequence length="389" mass="43627">MPVMHKSVDLPDMVIKTAALSSKVIPGRPTRIIPFMSPSSIDTGYSRPQTIEEESNDIRDLQKSSINEIAPSPLATAGSIDDPPQALVEQERGNQAWVTPPTPKPCEPPSIHAVHPLTRPYTSIAQGRKITLEALPKAKLGAQESVFDRLDSLGANNIQHEELEHNLSHISTVDNKEHPTQVNASEQRYALITDVASTVENKLVPTVTPETLQRHHEKTLALQQLAQQMAEQAGHSLDDSLPGGRASLAGAADESELHDMIVKIRDSPHEQPKRNFQSERVMLRGTYLFHPQEPAIVLWQFFVGIGIIYSIIVVPFRLGYDVDATGGWYVLEMIIDGFFLVDIVINFRTAYFDEERRLIYDPRTLFWRYAKGWFVLDLISTVPIDELFQ</sequence>
<keyword evidence="8" id="KW-1185">Reference proteome</keyword>
<dbReference type="GO" id="GO:0016020">
    <property type="term" value="C:membrane"/>
    <property type="evidence" value="ECO:0007669"/>
    <property type="project" value="UniProtKB-SubCell"/>
</dbReference>
<organism evidence="7 8">
    <name type="scientific">Phytophthora fragariaefolia</name>
    <dbReference type="NCBI Taxonomy" id="1490495"/>
    <lineage>
        <taxon>Eukaryota</taxon>
        <taxon>Sar</taxon>
        <taxon>Stramenopiles</taxon>
        <taxon>Oomycota</taxon>
        <taxon>Peronosporomycetes</taxon>
        <taxon>Peronosporales</taxon>
        <taxon>Peronosporaceae</taxon>
        <taxon>Phytophthora</taxon>
    </lineage>
</organism>
<accession>A0A9W7CX25</accession>
<keyword evidence="3 5" id="KW-1133">Transmembrane helix</keyword>
<keyword evidence="2 5" id="KW-0812">Transmembrane</keyword>
<dbReference type="SUPFAM" id="SSF81324">
    <property type="entry name" value="Voltage-gated potassium channels"/>
    <property type="match status" value="1"/>
</dbReference>
<name>A0A9W7CX25_9STRA</name>
<dbReference type="OrthoDB" id="117861at2759"/>
<feature type="domain" description="Ion transport" evidence="6">
    <location>
        <begin position="298"/>
        <end position="384"/>
    </location>
</feature>
<reference evidence="7" key="1">
    <citation type="submission" date="2023-04" db="EMBL/GenBank/DDBJ databases">
        <title>Phytophthora fragariaefolia NBRC 109709.</title>
        <authorList>
            <person name="Ichikawa N."/>
            <person name="Sato H."/>
            <person name="Tonouchi N."/>
        </authorList>
    </citation>
    <scope>NUCLEOTIDE SEQUENCE</scope>
    <source>
        <strain evidence="7">NBRC 109709</strain>
    </source>
</reference>
<dbReference type="EMBL" id="BSXT01001390">
    <property type="protein sequence ID" value="GMF41997.1"/>
    <property type="molecule type" value="Genomic_DNA"/>
</dbReference>
<gene>
    <name evidence="7" type="ORF">Pfra01_001354800</name>
</gene>
<protein>
    <submittedName>
        <fullName evidence="7">Unnamed protein product</fullName>
    </submittedName>
</protein>
<evidence type="ECO:0000259" key="6">
    <source>
        <dbReference type="Pfam" id="PF00520"/>
    </source>
</evidence>
<dbReference type="PANTHER" id="PTHR47823:SF9">
    <property type="entry name" value="CHROMOSOME UNDETERMINED SCAFFOLD_10, WHOLE GENOME SHOTGUN SEQUENCE"/>
    <property type="match status" value="1"/>
</dbReference>
<dbReference type="InterPro" id="IPR005821">
    <property type="entry name" value="Ion_trans_dom"/>
</dbReference>
<dbReference type="GO" id="GO:0005216">
    <property type="term" value="F:monoatomic ion channel activity"/>
    <property type="evidence" value="ECO:0007669"/>
    <property type="project" value="InterPro"/>
</dbReference>
<feature type="transmembrane region" description="Helical" evidence="5">
    <location>
        <begin position="296"/>
        <end position="316"/>
    </location>
</feature>
<evidence type="ECO:0000313" key="8">
    <source>
        <dbReference type="Proteomes" id="UP001165121"/>
    </source>
</evidence>
<proteinExistence type="predicted"/>
<feature type="transmembrane region" description="Helical" evidence="5">
    <location>
        <begin position="328"/>
        <end position="347"/>
    </location>
</feature>
<dbReference type="Pfam" id="PF00520">
    <property type="entry name" value="Ion_trans"/>
    <property type="match status" value="1"/>
</dbReference>
<evidence type="ECO:0000256" key="4">
    <source>
        <dbReference type="ARBA" id="ARBA00023136"/>
    </source>
</evidence>
<evidence type="ECO:0000256" key="2">
    <source>
        <dbReference type="ARBA" id="ARBA00022692"/>
    </source>
</evidence>
<keyword evidence="4 5" id="KW-0472">Membrane</keyword>
<evidence type="ECO:0000256" key="1">
    <source>
        <dbReference type="ARBA" id="ARBA00004141"/>
    </source>
</evidence>
<dbReference type="Gene3D" id="1.10.287.70">
    <property type="match status" value="1"/>
</dbReference>
<dbReference type="PANTHER" id="PTHR47823">
    <property type="entry name" value="ION_TRANS DOMAIN-CONTAINING PROTEIN"/>
    <property type="match status" value="1"/>
</dbReference>